<dbReference type="InterPro" id="IPR036291">
    <property type="entry name" value="NAD(P)-bd_dom_sf"/>
</dbReference>
<keyword evidence="3" id="KW-1185">Reference proteome</keyword>
<organism evidence="2 3">
    <name type="scientific">Sphingomonas jinjuensis</name>
    <dbReference type="NCBI Taxonomy" id="535907"/>
    <lineage>
        <taxon>Bacteria</taxon>
        <taxon>Pseudomonadati</taxon>
        <taxon>Pseudomonadota</taxon>
        <taxon>Alphaproteobacteria</taxon>
        <taxon>Sphingomonadales</taxon>
        <taxon>Sphingomonadaceae</taxon>
        <taxon>Sphingomonas</taxon>
    </lineage>
</organism>
<comment type="caution">
    <text evidence="2">The sequence shown here is derived from an EMBL/GenBank/DDBJ whole genome shotgun (WGS) entry which is preliminary data.</text>
</comment>
<dbReference type="EMBL" id="JACIEV010000009">
    <property type="protein sequence ID" value="MBB4155091.1"/>
    <property type="molecule type" value="Genomic_DNA"/>
</dbReference>
<dbReference type="GO" id="GO:0016616">
    <property type="term" value="F:oxidoreductase activity, acting on the CH-OH group of donors, NAD or NADP as acceptor"/>
    <property type="evidence" value="ECO:0007669"/>
    <property type="project" value="TreeGrafter"/>
</dbReference>
<dbReference type="Gene3D" id="3.40.50.720">
    <property type="entry name" value="NAD(P)-binding Rossmann-like Domain"/>
    <property type="match status" value="1"/>
</dbReference>
<evidence type="ECO:0000256" key="1">
    <source>
        <dbReference type="ARBA" id="ARBA00006484"/>
    </source>
</evidence>
<dbReference type="PRINTS" id="PR00081">
    <property type="entry name" value="GDHRDH"/>
</dbReference>
<comment type="similarity">
    <text evidence="1">Belongs to the short-chain dehydrogenases/reductases (SDR) family.</text>
</comment>
<evidence type="ECO:0000313" key="2">
    <source>
        <dbReference type="EMBL" id="MBB4155091.1"/>
    </source>
</evidence>
<reference evidence="2 3" key="1">
    <citation type="submission" date="2020-08" db="EMBL/GenBank/DDBJ databases">
        <title>Genomic Encyclopedia of Type Strains, Phase IV (KMG-IV): sequencing the most valuable type-strain genomes for metagenomic binning, comparative biology and taxonomic classification.</title>
        <authorList>
            <person name="Goeker M."/>
        </authorList>
    </citation>
    <scope>NUCLEOTIDE SEQUENCE [LARGE SCALE GENOMIC DNA]</scope>
    <source>
        <strain evidence="2 3">YC6723</strain>
    </source>
</reference>
<dbReference type="Pfam" id="PF13561">
    <property type="entry name" value="adh_short_C2"/>
    <property type="match status" value="1"/>
</dbReference>
<dbReference type="InterPro" id="IPR002347">
    <property type="entry name" value="SDR_fam"/>
</dbReference>
<protein>
    <submittedName>
        <fullName evidence="2">NAD(P)-dependent dehydrogenase (Short-subunit alcohol dehydrogenase family)</fullName>
    </submittedName>
</protein>
<dbReference type="PRINTS" id="PR00080">
    <property type="entry name" value="SDRFAMILY"/>
</dbReference>
<dbReference type="PANTHER" id="PTHR42760">
    <property type="entry name" value="SHORT-CHAIN DEHYDROGENASES/REDUCTASES FAMILY MEMBER"/>
    <property type="match status" value="1"/>
</dbReference>
<dbReference type="FunFam" id="3.40.50.720:FF:000084">
    <property type="entry name" value="Short-chain dehydrogenase reductase"/>
    <property type="match status" value="1"/>
</dbReference>
<dbReference type="RefSeq" id="WP_183986252.1">
    <property type="nucleotide sequence ID" value="NZ_JACIEV010000009.1"/>
</dbReference>
<name>A0A840FE50_9SPHN</name>
<dbReference type="Proteomes" id="UP000529795">
    <property type="component" value="Unassembled WGS sequence"/>
</dbReference>
<dbReference type="AlphaFoldDB" id="A0A840FE50"/>
<dbReference type="SUPFAM" id="SSF51735">
    <property type="entry name" value="NAD(P)-binding Rossmann-fold domains"/>
    <property type="match status" value="1"/>
</dbReference>
<accession>A0A840FE50</accession>
<dbReference type="CDD" id="cd05233">
    <property type="entry name" value="SDR_c"/>
    <property type="match status" value="1"/>
</dbReference>
<gene>
    <name evidence="2" type="ORF">GGQ80_003008</name>
</gene>
<evidence type="ECO:0000313" key="3">
    <source>
        <dbReference type="Proteomes" id="UP000529795"/>
    </source>
</evidence>
<proteinExistence type="inferred from homology"/>
<sequence>MTDDRAGLTGRRILVTGASSGIGLATARLFAQSGAQVALIARDATRLDQAATAVGGVGLVADVRDPAAVTAAVAAAVDSLGGLDGLVCAAGINARLPIESVSDALWADVIATNLSGTFYTCRAALPHLSVAGTAGAPASIVTVASGGALLPPGSGYTAYAASKGGVVSLTKALAREAAPAVRVNCVLPGNASTPITQSLMATMTPTEREAKLAAYALGRIAEPLEIARAIKFLTSADSSYAVGTSLSIDGGRIFH</sequence>